<dbReference type="InParanoid" id="C5L291"/>
<keyword evidence="3" id="KW-1185">Reference proteome</keyword>
<dbReference type="AlphaFoldDB" id="C5L291"/>
<organism evidence="3">
    <name type="scientific">Perkinsus marinus (strain ATCC 50983 / TXsc)</name>
    <dbReference type="NCBI Taxonomy" id="423536"/>
    <lineage>
        <taxon>Eukaryota</taxon>
        <taxon>Sar</taxon>
        <taxon>Alveolata</taxon>
        <taxon>Perkinsozoa</taxon>
        <taxon>Perkinsea</taxon>
        <taxon>Perkinsida</taxon>
        <taxon>Perkinsidae</taxon>
        <taxon>Perkinsus</taxon>
    </lineage>
</organism>
<dbReference type="EMBL" id="GG678581">
    <property type="protein sequence ID" value="EER09103.1"/>
    <property type="molecule type" value="Genomic_DNA"/>
</dbReference>
<protein>
    <submittedName>
        <fullName evidence="2">Uncharacterized protein</fullName>
    </submittedName>
</protein>
<proteinExistence type="predicted"/>
<feature type="region of interest" description="Disordered" evidence="1">
    <location>
        <begin position="1"/>
        <end position="60"/>
    </location>
</feature>
<dbReference type="GeneID" id="9065324"/>
<feature type="compositionally biased region" description="Polar residues" evidence="1">
    <location>
        <begin position="1"/>
        <end position="13"/>
    </location>
</feature>
<evidence type="ECO:0000313" key="3">
    <source>
        <dbReference type="Proteomes" id="UP000007800"/>
    </source>
</evidence>
<sequence length="178" mass="19582">MSDSGTLPRNSAEPSKVDEVGAGEVILDLLAPTQREEEETQQGVVTPTREDEKGPPIPPEVLKEVPYYEMKVIITTPQYRGVPRGGFLISNSAKRVASLLLTDPEPSPVFSFRDKVPDPSKSDFLLLLSSIRRRGPAIHMLSLGEVTVLGRDLECVAALGELGCSYYQEFLLISVELW</sequence>
<evidence type="ECO:0000256" key="1">
    <source>
        <dbReference type="SAM" id="MobiDB-lite"/>
    </source>
</evidence>
<dbReference type="RefSeq" id="XP_002777287.1">
    <property type="nucleotide sequence ID" value="XM_002777241.1"/>
</dbReference>
<accession>C5L291</accession>
<reference evidence="2 3" key="1">
    <citation type="submission" date="2008-07" db="EMBL/GenBank/DDBJ databases">
        <authorList>
            <person name="El-Sayed N."/>
            <person name="Caler E."/>
            <person name="Inman J."/>
            <person name="Amedeo P."/>
            <person name="Hass B."/>
            <person name="Wortman J."/>
        </authorList>
    </citation>
    <scope>NUCLEOTIDE SEQUENCE [LARGE SCALE GENOMIC DNA]</scope>
    <source>
        <strain evidence="3">ATCC 50983 / TXsc</strain>
    </source>
</reference>
<gene>
    <name evidence="2" type="ORF">Pmar_PMAR024127</name>
</gene>
<name>C5L291_PERM5</name>
<dbReference type="Proteomes" id="UP000007800">
    <property type="component" value="Unassembled WGS sequence"/>
</dbReference>
<evidence type="ECO:0000313" key="2">
    <source>
        <dbReference type="EMBL" id="EER09103.1"/>
    </source>
</evidence>